<dbReference type="InterPro" id="IPR011089">
    <property type="entry name" value="GmrSD_C"/>
</dbReference>
<sequence length="564" mass="64392">MGIQGRESTIQQVLTAYRVAVPLHQRPYSWELSELRELWQDLISFYEKYRNNISGRQYFIGSIVGQIKEGGRTLEVLDGQQRLATLVVMLAVARDVLHEGGAVEQANRIDHSCITDLPISLDGPREYRIQLGRYDDQFFKKWVLSYPSERRGKAVPKTASQRALLKAQNFFRLQIENYASESKLDKSEICRVLYSVVVNNVTVVQVVADKWDDVTEVFERLNDRGKDLSTLDLLRVHLIGKLNRSEHAEAEDAWRVIYELSDSAPKVDTFLRHSYITYMGDVKSHSLFRKIKNTLEQDDAEPPFDSPLSLTQSLAADAEYYKNVLEATHPDESCTHWLRAINTLGAKSLLPAALSAQVVLVDDHVQHAEVLRRLVTTFVRWNVIQGGESTDLEEAVYRVAQLVRSRQSLSVVSDNLRPYLGEDALIRSRFEQLSLARSGYQRYVLEALEDYSQGALAGQRPEKTVAGSKTLWIEHVYPQAPEATWGKWVDHDEWINRLGNLTLIHKRLNNVAKNKPFPAKKPIYSESSLGINKYFSRVQAWSPGVVDKRQSVLAKNVAKIWPRF</sequence>
<organism evidence="3 4">
    <name type="scientific">Amycolatopsis camponoti</name>
    <dbReference type="NCBI Taxonomy" id="2606593"/>
    <lineage>
        <taxon>Bacteria</taxon>
        <taxon>Bacillati</taxon>
        <taxon>Actinomycetota</taxon>
        <taxon>Actinomycetes</taxon>
        <taxon>Pseudonocardiales</taxon>
        <taxon>Pseudonocardiaceae</taxon>
        <taxon>Amycolatopsis</taxon>
    </lineage>
</organism>
<evidence type="ECO:0000259" key="2">
    <source>
        <dbReference type="Pfam" id="PF07510"/>
    </source>
</evidence>
<protein>
    <recommendedName>
        <fullName evidence="5">DUF262 domain-containing protein</fullName>
    </recommendedName>
</protein>
<dbReference type="AlphaFoldDB" id="A0A6I8LKY7"/>
<evidence type="ECO:0000313" key="4">
    <source>
        <dbReference type="Proteomes" id="UP000399805"/>
    </source>
</evidence>
<dbReference type="InterPro" id="IPR004919">
    <property type="entry name" value="GmrSD_N"/>
</dbReference>
<dbReference type="EMBL" id="CABVGP010000001">
    <property type="protein sequence ID" value="VVJ18354.1"/>
    <property type="molecule type" value="Genomic_DNA"/>
</dbReference>
<dbReference type="Proteomes" id="UP000399805">
    <property type="component" value="Unassembled WGS sequence"/>
</dbReference>
<evidence type="ECO:0000259" key="1">
    <source>
        <dbReference type="Pfam" id="PF03235"/>
    </source>
</evidence>
<evidence type="ECO:0008006" key="5">
    <source>
        <dbReference type="Google" id="ProtNLM"/>
    </source>
</evidence>
<gene>
    <name evidence="3" type="ORF">AA23TX_03375</name>
</gene>
<proteinExistence type="predicted"/>
<dbReference type="Pfam" id="PF07510">
    <property type="entry name" value="GmrSD_C"/>
    <property type="match status" value="1"/>
</dbReference>
<dbReference type="PANTHER" id="PTHR35149">
    <property type="entry name" value="SLL5132 PROTEIN"/>
    <property type="match status" value="1"/>
</dbReference>
<accession>A0A6I8LKY7</accession>
<evidence type="ECO:0000313" key="3">
    <source>
        <dbReference type="EMBL" id="VVJ18354.1"/>
    </source>
</evidence>
<name>A0A6I8LKY7_9PSEU</name>
<dbReference type="RefSeq" id="WP_155543373.1">
    <property type="nucleotide sequence ID" value="NZ_CABVGP010000001.1"/>
</dbReference>
<dbReference type="Pfam" id="PF03235">
    <property type="entry name" value="GmrSD_N"/>
    <property type="match status" value="1"/>
</dbReference>
<dbReference type="PANTHER" id="PTHR35149:SF1">
    <property type="entry name" value="DUF5655 DOMAIN-CONTAINING PROTEIN"/>
    <property type="match status" value="1"/>
</dbReference>
<feature type="domain" description="GmrSD restriction endonucleases C-terminal" evidence="2">
    <location>
        <begin position="435"/>
        <end position="555"/>
    </location>
</feature>
<reference evidence="3 4" key="1">
    <citation type="submission" date="2019-09" db="EMBL/GenBank/DDBJ databases">
        <authorList>
            <person name="Leyn A S."/>
        </authorList>
    </citation>
    <scope>NUCLEOTIDE SEQUENCE [LARGE SCALE GENOMIC DNA]</scope>
    <source>
        <strain evidence="3">AA231_1</strain>
    </source>
</reference>
<keyword evidence="4" id="KW-1185">Reference proteome</keyword>
<feature type="domain" description="GmrSD restriction endonucleases N-terminal" evidence="1">
    <location>
        <begin position="12"/>
        <end position="238"/>
    </location>
</feature>